<evidence type="ECO:0000313" key="5">
    <source>
        <dbReference type="EMBL" id="KAJ0401150.1"/>
    </source>
</evidence>
<feature type="domain" description="Crinkler effector protein N-terminal" evidence="4">
    <location>
        <begin position="2"/>
        <end position="67"/>
    </location>
</feature>
<gene>
    <name evidence="5" type="ORF">P43SY_004357</name>
</gene>
<organism evidence="5 6">
    <name type="scientific">Pythium insidiosum</name>
    <name type="common">Pythiosis disease agent</name>
    <dbReference type="NCBI Taxonomy" id="114742"/>
    <lineage>
        <taxon>Eukaryota</taxon>
        <taxon>Sar</taxon>
        <taxon>Stramenopiles</taxon>
        <taxon>Oomycota</taxon>
        <taxon>Peronosporomycetes</taxon>
        <taxon>Pythiales</taxon>
        <taxon>Pythiaceae</taxon>
        <taxon>Pythium</taxon>
    </lineage>
</organism>
<evidence type="ECO:0000256" key="1">
    <source>
        <dbReference type="ARBA" id="ARBA00004340"/>
    </source>
</evidence>
<comment type="caution">
    <text evidence="5">The sequence shown here is derived from an EMBL/GenBank/DDBJ whole genome shotgun (WGS) entry which is preliminary data.</text>
</comment>
<dbReference type="GO" id="GO:0005576">
    <property type="term" value="C:extracellular region"/>
    <property type="evidence" value="ECO:0007669"/>
    <property type="project" value="UniProtKB-SubCell"/>
</dbReference>
<dbReference type="AlphaFoldDB" id="A0AAD5Q8Z4"/>
<dbReference type="Proteomes" id="UP001209570">
    <property type="component" value="Unassembled WGS sequence"/>
</dbReference>
<protein>
    <recommendedName>
        <fullName evidence="4">Crinkler effector protein N-terminal domain-containing protein</fullName>
    </recommendedName>
</protein>
<accession>A0AAD5Q8Z4</accession>
<evidence type="ECO:0000256" key="2">
    <source>
        <dbReference type="ARBA" id="ARBA00004613"/>
    </source>
</evidence>
<dbReference type="Pfam" id="PF20147">
    <property type="entry name" value="Crinkler"/>
    <property type="match status" value="1"/>
</dbReference>
<sequence length="69" mass="7503">MVTLVCALVGVKGNAFAVDIDASKSVDHLKKAIKKKKENDLKAIDADKLQLFLAKKGGDTWLESSTDDR</sequence>
<evidence type="ECO:0000256" key="3">
    <source>
        <dbReference type="ARBA" id="ARBA00022525"/>
    </source>
</evidence>
<dbReference type="InterPro" id="IPR045379">
    <property type="entry name" value="Crinkler_N"/>
</dbReference>
<keyword evidence="3" id="KW-0964">Secreted</keyword>
<evidence type="ECO:0000313" key="6">
    <source>
        <dbReference type="Proteomes" id="UP001209570"/>
    </source>
</evidence>
<evidence type="ECO:0000259" key="4">
    <source>
        <dbReference type="Pfam" id="PF20147"/>
    </source>
</evidence>
<keyword evidence="6" id="KW-1185">Reference proteome</keyword>
<dbReference type="EMBL" id="JAKCXM010000135">
    <property type="protein sequence ID" value="KAJ0401150.1"/>
    <property type="molecule type" value="Genomic_DNA"/>
</dbReference>
<reference evidence="5" key="1">
    <citation type="submission" date="2021-12" db="EMBL/GenBank/DDBJ databases">
        <title>Prjna785345.</title>
        <authorList>
            <person name="Rujirawat T."/>
            <person name="Krajaejun T."/>
        </authorList>
    </citation>
    <scope>NUCLEOTIDE SEQUENCE</scope>
    <source>
        <strain evidence="5">Pi057C3</strain>
    </source>
</reference>
<proteinExistence type="predicted"/>
<comment type="subcellular location">
    <subcellularLocation>
        <location evidence="1">Host cell</location>
    </subcellularLocation>
    <subcellularLocation>
        <location evidence="2">Secreted</location>
    </subcellularLocation>
</comment>
<name>A0AAD5Q8Z4_PYTIN</name>
<dbReference type="GO" id="GO:0043657">
    <property type="term" value="C:host cell"/>
    <property type="evidence" value="ECO:0007669"/>
    <property type="project" value="UniProtKB-SubCell"/>
</dbReference>